<protein>
    <recommendedName>
        <fullName evidence="4">Lipoprotein</fullName>
    </recommendedName>
</protein>
<reference evidence="2 3" key="1">
    <citation type="journal article" date="2012" name="J. Bacteriol.">
        <title>Complete genome sequence of Mycoplasma haemocanis strain Illinois.</title>
        <authorList>
            <person name="do Nascimento N.C."/>
            <person name="Guimaraes A.M."/>
            <person name="Santos A.P."/>
            <person name="Sanmiguel P.J."/>
            <person name="Messick J.B."/>
        </authorList>
    </citation>
    <scope>NUCLEOTIDE SEQUENCE [LARGE SCALE GENOMIC DNA]</scope>
    <source>
        <strain evidence="2 3">Illinois</strain>
    </source>
</reference>
<dbReference type="STRING" id="1111676.MHC_03310"/>
<dbReference type="HOGENOM" id="CLU_098620_1_0_14"/>
<evidence type="ECO:0000313" key="2">
    <source>
        <dbReference type="EMBL" id="AEW45522.1"/>
    </source>
</evidence>
<sequence>MSSAVMKVALGLSGASVASAGGIYLSGIFTSRKEQKFSIKDLVAKNKSIVPIALGEDERWEKVWTSYKTKNQGKTVDSWNLEGWDHTNTSTKLPSLSAKCSVESNKMVDGPNDKRYQDFVSWCTRKAEFKDKLIDMGYEALEDSDPKWQERFNSYKENNNQNKIPGLEIPTSESYVAKTNKLQTECKSALTAEIDEVKYKNSFDSIRTWCAKKKGEAN</sequence>
<dbReference type="AlphaFoldDB" id="H6N7A0"/>
<keyword evidence="1" id="KW-0732">Signal</keyword>
<feature type="chain" id="PRO_5003604560" description="Lipoprotein" evidence="1">
    <location>
        <begin position="21"/>
        <end position="218"/>
    </location>
</feature>
<evidence type="ECO:0008006" key="4">
    <source>
        <dbReference type="Google" id="ProtNLM"/>
    </source>
</evidence>
<keyword evidence="3" id="KW-1185">Reference proteome</keyword>
<evidence type="ECO:0000313" key="3">
    <source>
        <dbReference type="Proteomes" id="UP000009135"/>
    </source>
</evidence>
<name>H6N7A0_MYCHN</name>
<feature type="signal peptide" evidence="1">
    <location>
        <begin position="1"/>
        <end position="20"/>
    </location>
</feature>
<dbReference type="Proteomes" id="UP000009135">
    <property type="component" value="Chromosome"/>
</dbReference>
<dbReference type="OrthoDB" id="9828371at2"/>
<dbReference type="KEGG" id="mhe:MHC_03310"/>
<organism evidence="2 3">
    <name type="scientific">Mycoplasma haemocanis (strain Illinois)</name>
    <dbReference type="NCBI Taxonomy" id="1111676"/>
    <lineage>
        <taxon>Bacteria</taxon>
        <taxon>Bacillati</taxon>
        <taxon>Mycoplasmatota</taxon>
        <taxon>Mollicutes</taxon>
        <taxon>Mycoplasmataceae</taxon>
        <taxon>Mycoplasma</taxon>
    </lineage>
</organism>
<evidence type="ECO:0000256" key="1">
    <source>
        <dbReference type="SAM" id="SignalP"/>
    </source>
</evidence>
<gene>
    <name evidence="2" type="ordered locus">MHC_03310</name>
</gene>
<accession>H6N7A0</accession>
<proteinExistence type="predicted"/>
<dbReference type="EMBL" id="CP003199">
    <property type="protein sequence ID" value="AEW45522.1"/>
    <property type="molecule type" value="Genomic_DNA"/>
</dbReference>